<keyword evidence="18" id="KW-1185">Reference proteome</keyword>
<dbReference type="GO" id="GO:0005886">
    <property type="term" value="C:plasma membrane"/>
    <property type="evidence" value="ECO:0007669"/>
    <property type="project" value="TreeGrafter"/>
</dbReference>
<dbReference type="PANTHER" id="PTHR10502:SF239">
    <property type="entry name" value="ANNEXIN A7"/>
    <property type="match status" value="1"/>
</dbReference>
<evidence type="ECO:0000256" key="16">
    <source>
        <dbReference type="SAM" id="MobiDB-lite"/>
    </source>
</evidence>
<evidence type="ECO:0000313" key="18">
    <source>
        <dbReference type="Proteomes" id="UP000267029"/>
    </source>
</evidence>
<keyword evidence="7" id="KW-0479">Metal-binding</keyword>
<evidence type="ECO:0000256" key="5">
    <source>
        <dbReference type="ARBA" id="ARBA00022525"/>
    </source>
</evidence>
<keyword evidence="8 15" id="KW-0677">Repeat</keyword>
<dbReference type="GO" id="GO:0005737">
    <property type="term" value="C:cytoplasm"/>
    <property type="evidence" value="ECO:0007669"/>
    <property type="project" value="TreeGrafter"/>
</dbReference>
<dbReference type="GO" id="GO:0043657">
    <property type="term" value="C:host cell"/>
    <property type="evidence" value="ECO:0007669"/>
    <property type="project" value="UniProtKB-SubCell"/>
</dbReference>
<dbReference type="EMBL" id="UXSR01000213">
    <property type="protein sequence ID" value="VDD75617.1"/>
    <property type="molecule type" value="Genomic_DNA"/>
</dbReference>
<evidence type="ECO:0000256" key="11">
    <source>
        <dbReference type="ARBA" id="ARBA00023302"/>
    </source>
</evidence>
<keyword evidence="5" id="KW-0964">Secreted</keyword>
<dbReference type="GO" id="GO:0005509">
    <property type="term" value="F:calcium ion binding"/>
    <property type="evidence" value="ECO:0007669"/>
    <property type="project" value="InterPro"/>
</dbReference>
<evidence type="ECO:0000256" key="4">
    <source>
        <dbReference type="ARBA" id="ARBA00011738"/>
    </source>
</evidence>
<feature type="region of interest" description="Disordered" evidence="16">
    <location>
        <begin position="332"/>
        <end position="367"/>
    </location>
</feature>
<comment type="function">
    <text evidence="12">Calcium/phospholipid-binding protein which promotes membrane fusion and is involved in exocytosis.</text>
</comment>
<evidence type="ECO:0000256" key="13">
    <source>
        <dbReference type="ARBA" id="ARBA00059330"/>
    </source>
</evidence>
<dbReference type="SMART" id="SM00335">
    <property type="entry name" value="ANX"/>
    <property type="match status" value="4"/>
</dbReference>
<dbReference type="FunFam" id="1.10.220.10:FF:000002">
    <property type="entry name" value="Annexin"/>
    <property type="match status" value="1"/>
</dbReference>
<evidence type="ECO:0000256" key="3">
    <source>
        <dbReference type="ARBA" id="ARBA00007831"/>
    </source>
</evidence>
<evidence type="ECO:0000256" key="7">
    <source>
        <dbReference type="ARBA" id="ARBA00022723"/>
    </source>
</evidence>
<gene>
    <name evidence="17" type="ORF">MCOS_LOCUS1620</name>
</gene>
<evidence type="ECO:0000256" key="10">
    <source>
        <dbReference type="ARBA" id="ARBA00023216"/>
    </source>
</evidence>
<comment type="similarity">
    <text evidence="3 15">Belongs to the annexin family.</text>
</comment>
<dbReference type="FunFam" id="1.10.220.10:FF:000001">
    <property type="entry name" value="Annexin"/>
    <property type="match status" value="1"/>
</dbReference>
<evidence type="ECO:0000256" key="12">
    <source>
        <dbReference type="ARBA" id="ARBA00037210"/>
    </source>
</evidence>
<sequence>MPLAGGIPAPTITPLRLNTSGKSLTTIDTGTFVELAVGNDSTNSFQIIYLINFFRVAIAFLVTKAESHIVSKTFTVTDLSRSSSSDSIAGEEYSTSIVPAHNNIHSTMDDPIDSFLKKNTDQGFAATNHSGTQINVYGSVPGVGWDMKTPDGNNFSSNFLPPMQQPIYSSPLIPQEPGVSQQQLTAVVNHLSQFIDQMRQRTVLEVRESLTQAIGHILKAIPKQQPPPPPNPVVQPAVEFPLGKGQLGQIFQQFNNYAMANSRILYEISSADMGKVIKGDLEDADDKYVLKIELEKNIQRPMLENKGSAAQSRGEKKTPGVVVHESTMLTTFSPHFKKSESETEPQHRKETTSETKKGKKPQETPEHVYFETEEYVSEGTLKPATDFDCNADCHRLRKAMKGLGTDEKAIVDVLGRRSISQRLSIVRQFKTLFGMDLIDKLNDEISGNFFKVCRALCLEPDLFDAEQLREALKGVGTDEDCLIEILCCRTNGQIARIKETYKKAFNRDLEKDIIDDTSGHFQRLLVSILQGNRDESVKFERKKAREDAEALLEAGQKKYGTDESKFNEILISRSNAHLRAVFEEYEKISNKSVEDALKSEMSGDLLRGFLSIVRSIQNKPAFFAKALHRAMKGMGTDDSSLIRIIVTRCEIDMVQIKAAFKEAYKQTLGEFIRDDTSGDYRRIMLTLIGEENLANK</sequence>
<evidence type="ECO:0000256" key="8">
    <source>
        <dbReference type="ARBA" id="ARBA00022737"/>
    </source>
</evidence>
<dbReference type="AlphaFoldDB" id="A0A158QSX3"/>
<evidence type="ECO:0000313" key="17">
    <source>
        <dbReference type="EMBL" id="VDD75617.1"/>
    </source>
</evidence>
<name>A0A158QSX3_MESCO</name>
<dbReference type="GO" id="GO:0012506">
    <property type="term" value="C:vesicle membrane"/>
    <property type="evidence" value="ECO:0007669"/>
    <property type="project" value="TreeGrafter"/>
</dbReference>
<dbReference type="InterPro" id="IPR001464">
    <property type="entry name" value="Annexin"/>
</dbReference>
<keyword evidence="11 15" id="KW-0111">Calcium/phospholipid-binding</keyword>
<dbReference type="InterPro" id="IPR037104">
    <property type="entry name" value="Annexin_sf"/>
</dbReference>
<dbReference type="PRINTS" id="PR00196">
    <property type="entry name" value="ANNEXIN"/>
</dbReference>
<dbReference type="OrthoDB" id="37886at2759"/>
<dbReference type="GO" id="GO:0001786">
    <property type="term" value="F:phosphatidylserine binding"/>
    <property type="evidence" value="ECO:0007669"/>
    <property type="project" value="TreeGrafter"/>
</dbReference>
<accession>A0A158QSX3</accession>
<dbReference type="FunFam" id="1.10.220.10:FF:000003">
    <property type="entry name" value="Annexin"/>
    <property type="match status" value="1"/>
</dbReference>
<evidence type="ECO:0000256" key="14">
    <source>
        <dbReference type="ARBA" id="ARBA00060393"/>
    </source>
</evidence>
<dbReference type="FunFam" id="1.10.220.10:FF:000005">
    <property type="entry name" value="Annexin"/>
    <property type="match status" value="1"/>
</dbReference>
<comment type="subcellular location">
    <subcellularLocation>
        <location evidence="1">Host cell</location>
    </subcellularLocation>
    <subcellularLocation>
        <location evidence="2">Secreted</location>
        <location evidence="2">Extracellular exosome</location>
    </subcellularLocation>
    <subcellularLocation>
        <location evidence="14">Tegument</location>
    </subcellularLocation>
</comment>
<comment type="domain">
    <text evidence="15">A pair of annexin repeats may form one binding site for calcium and phospholipid.</text>
</comment>
<evidence type="ECO:0000256" key="9">
    <source>
        <dbReference type="ARBA" id="ARBA00022837"/>
    </source>
</evidence>
<dbReference type="GO" id="GO:0005544">
    <property type="term" value="F:calcium-dependent phospholipid binding"/>
    <property type="evidence" value="ECO:0007669"/>
    <property type="project" value="UniProtKB-KW"/>
</dbReference>
<dbReference type="Pfam" id="PF00191">
    <property type="entry name" value="Annexin"/>
    <property type="match status" value="4"/>
</dbReference>
<dbReference type="InterPro" id="IPR018502">
    <property type="entry name" value="Annexin_repeat"/>
</dbReference>
<organism evidence="17 18">
    <name type="scientific">Mesocestoides corti</name>
    <name type="common">Flatworm</name>
    <dbReference type="NCBI Taxonomy" id="53468"/>
    <lineage>
        <taxon>Eukaryota</taxon>
        <taxon>Metazoa</taxon>
        <taxon>Spiralia</taxon>
        <taxon>Lophotrochozoa</taxon>
        <taxon>Platyhelminthes</taxon>
        <taxon>Cestoda</taxon>
        <taxon>Eucestoda</taxon>
        <taxon>Cyclophyllidea</taxon>
        <taxon>Mesocestoididae</taxon>
        <taxon>Mesocestoides</taxon>
    </lineage>
</organism>
<evidence type="ECO:0000256" key="1">
    <source>
        <dbReference type="ARBA" id="ARBA00004340"/>
    </source>
</evidence>
<comment type="function">
    <text evidence="13">Involved in reproduction of the worm. Involved in host-parasite interaction. Delivered into the host cell by means of parasite exosomes. Binds to acidic phospholipid membranes in a calcium-dependent manner in vitro. Causes aggregation of liposomes in the presence of calcium, but not in its absence. Likely to promote membrane fusion. May provide structural integrity within the tegument.</text>
</comment>
<keyword evidence="9 15" id="KW-0106">Calcium</keyword>
<evidence type="ECO:0000256" key="2">
    <source>
        <dbReference type="ARBA" id="ARBA00004550"/>
    </source>
</evidence>
<dbReference type="PROSITE" id="PS51897">
    <property type="entry name" value="ANNEXIN_2"/>
    <property type="match status" value="4"/>
</dbReference>
<evidence type="ECO:0000256" key="15">
    <source>
        <dbReference type="RuleBase" id="RU003540"/>
    </source>
</evidence>
<keyword evidence="6" id="KW-0597">Phosphoprotein</keyword>
<dbReference type="STRING" id="53468.A0A158QSX3"/>
<dbReference type="InterPro" id="IPR018252">
    <property type="entry name" value="Annexin_repeat_CS"/>
</dbReference>
<dbReference type="Gene3D" id="1.10.220.10">
    <property type="entry name" value="Annexin"/>
    <property type="match status" value="4"/>
</dbReference>
<keyword evidence="10 15" id="KW-0041">Annexin</keyword>
<proteinExistence type="inferred from homology"/>
<protein>
    <recommendedName>
        <fullName evidence="15">Annexin</fullName>
    </recommendedName>
</protein>
<feature type="compositionally biased region" description="Basic and acidic residues" evidence="16">
    <location>
        <begin position="337"/>
        <end position="367"/>
    </location>
</feature>
<evidence type="ECO:0000256" key="6">
    <source>
        <dbReference type="ARBA" id="ARBA00022553"/>
    </source>
</evidence>
<dbReference type="GO" id="GO:0005634">
    <property type="term" value="C:nucleus"/>
    <property type="evidence" value="ECO:0007669"/>
    <property type="project" value="TreeGrafter"/>
</dbReference>
<dbReference type="Proteomes" id="UP000267029">
    <property type="component" value="Unassembled WGS sequence"/>
</dbReference>
<reference evidence="17 18" key="1">
    <citation type="submission" date="2018-10" db="EMBL/GenBank/DDBJ databases">
        <authorList>
            <consortium name="Pathogen Informatics"/>
        </authorList>
    </citation>
    <scope>NUCLEOTIDE SEQUENCE [LARGE SCALE GENOMIC DNA]</scope>
</reference>
<dbReference type="GO" id="GO:0005576">
    <property type="term" value="C:extracellular region"/>
    <property type="evidence" value="ECO:0007669"/>
    <property type="project" value="UniProtKB-SubCell"/>
</dbReference>
<dbReference type="PROSITE" id="PS00223">
    <property type="entry name" value="ANNEXIN_1"/>
    <property type="match status" value="2"/>
</dbReference>
<dbReference type="SUPFAM" id="SSF47874">
    <property type="entry name" value="Annexin"/>
    <property type="match status" value="1"/>
</dbReference>
<dbReference type="PANTHER" id="PTHR10502">
    <property type="entry name" value="ANNEXIN"/>
    <property type="match status" value="1"/>
</dbReference>
<comment type="subunit">
    <text evidence="4">Homodimer.</text>
</comment>